<reference evidence="2 3" key="2">
    <citation type="submission" date="2018-11" db="EMBL/GenBank/DDBJ databases">
        <authorList>
            <consortium name="Pathogen Informatics"/>
        </authorList>
    </citation>
    <scope>NUCLEOTIDE SEQUENCE [LARGE SCALE GENOMIC DNA]</scope>
    <source>
        <strain evidence="2 3">MHpl1</strain>
    </source>
</reference>
<dbReference type="WBParaSite" id="HPLM_0001804001-mRNA-1">
    <property type="protein sequence ID" value="HPLM_0001804001-mRNA-1"/>
    <property type="gene ID" value="HPLM_0001804001"/>
</dbReference>
<keyword evidence="3" id="KW-1185">Reference proteome</keyword>
<name>A0A0N4X160_HAEPC</name>
<evidence type="ECO:0000313" key="4">
    <source>
        <dbReference type="WBParaSite" id="HPLM_0001804001-mRNA-1"/>
    </source>
</evidence>
<dbReference type="Proteomes" id="UP000268014">
    <property type="component" value="Unassembled WGS sequence"/>
</dbReference>
<dbReference type="OMA" id="YMARRGW"/>
<proteinExistence type="predicted"/>
<feature type="transmembrane region" description="Helical" evidence="1">
    <location>
        <begin position="12"/>
        <end position="37"/>
    </location>
</feature>
<sequence length="196" mass="21532">MNFHFSTKRLVIGVFLIAIILLIAAIIIIILFLTGVISMAREPYIMDITTATLPPVVYPPSPSIPITQTPILPPVVAIPNYTYAGTFLLLRQANPAYDTKTSEVFRSAFTMIQSALTATVAHSSLQSYNPFVALNDIQNRGADLLVSFRLELQSRAPLDTRAIQNTLRGERTNIEAELGLNASIDPQSITVTQTFK</sequence>
<organism evidence="4">
    <name type="scientific">Haemonchus placei</name>
    <name type="common">Barber's pole worm</name>
    <dbReference type="NCBI Taxonomy" id="6290"/>
    <lineage>
        <taxon>Eukaryota</taxon>
        <taxon>Metazoa</taxon>
        <taxon>Ecdysozoa</taxon>
        <taxon>Nematoda</taxon>
        <taxon>Chromadorea</taxon>
        <taxon>Rhabditida</taxon>
        <taxon>Rhabditina</taxon>
        <taxon>Rhabditomorpha</taxon>
        <taxon>Strongyloidea</taxon>
        <taxon>Trichostrongylidae</taxon>
        <taxon>Haemonchus</taxon>
    </lineage>
</organism>
<keyword evidence="1" id="KW-1133">Transmembrane helix</keyword>
<dbReference type="OrthoDB" id="5871441at2759"/>
<accession>A0A0N4X160</accession>
<dbReference type="EMBL" id="UZAF01020292">
    <property type="protein sequence ID" value="VDO68455.1"/>
    <property type="molecule type" value="Genomic_DNA"/>
</dbReference>
<dbReference type="AlphaFoldDB" id="A0A0N4X160"/>
<reference evidence="4" key="1">
    <citation type="submission" date="2017-02" db="UniProtKB">
        <authorList>
            <consortium name="WormBaseParasite"/>
        </authorList>
    </citation>
    <scope>IDENTIFICATION</scope>
</reference>
<evidence type="ECO:0000256" key="1">
    <source>
        <dbReference type="SAM" id="Phobius"/>
    </source>
</evidence>
<keyword evidence="1" id="KW-0472">Membrane</keyword>
<evidence type="ECO:0000313" key="3">
    <source>
        <dbReference type="Proteomes" id="UP000268014"/>
    </source>
</evidence>
<protein>
    <submittedName>
        <fullName evidence="4">SEA domain-containing protein</fullName>
    </submittedName>
</protein>
<gene>
    <name evidence="2" type="ORF">HPLM_LOCUS18032</name>
</gene>
<keyword evidence="1" id="KW-0812">Transmembrane</keyword>
<evidence type="ECO:0000313" key="2">
    <source>
        <dbReference type="EMBL" id="VDO68455.1"/>
    </source>
</evidence>